<dbReference type="eggNOG" id="COG0457">
    <property type="taxonomic scope" value="Bacteria"/>
</dbReference>
<reference evidence="2 3" key="1">
    <citation type="journal article" date="2009" name="J. Bacteriol.">
        <title>Complete genome sequence of Robiginitalea biformata HTCC2501.</title>
        <authorList>
            <person name="Oh H.M."/>
            <person name="Giovannoni S.J."/>
            <person name="Lee K."/>
            <person name="Ferriera S."/>
            <person name="Johnson J."/>
            <person name="Cho J.C."/>
        </authorList>
    </citation>
    <scope>NUCLEOTIDE SEQUENCE [LARGE SCALE GENOMIC DNA]</scope>
    <source>
        <strain evidence="3">ATCC BAA-864 / HTCC2501 / KCTC 12146</strain>
    </source>
</reference>
<feature type="signal peptide" evidence="1">
    <location>
        <begin position="1"/>
        <end position="28"/>
    </location>
</feature>
<keyword evidence="1" id="KW-0732">Signal</keyword>
<dbReference type="HOGENOM" id="CLU_2883083_0_0_10"/>
<dbReference type="AlphaFoldDB" id="A4CHP6"/>
<name>A4CHP6_ROBBH</name>
<dbReference type="PROSITE" id="PS51257">
    <property type="entry name" value="PROKAR_LIPOPROTEIN"/>
    <property type="match status" value="1"/>
</dbReference>
<evidence type="ECO:0000313" key="3">
    <source>
        <dbReference type="Proteomes" id="UP000009049"/>
    </source>
</evidence>
<organism evidence="2 3">
    <name type="scientific">Robiginitalea biformata (strain ATCC BAA-864 / DSM 15991 / KCTC 12146 / HTCC2501)</name>
    <dbReference type="NCBI Taxonomy" id="313596"/>
    <lineage>
        <taxon>Bacteria</taxon>
        <taxon>Pseudomonadati</taxon>
        <taxon>Bacteroidota</taxon>
        <taxon>Flavobacteriia</taxon>
        <taxon>Flavobacteriales</taxon>
        <taxon>Flavobacteriaceae</taxon>
        <taxon>Robiginitalea</taxon>
    </lineage>
</organism>
<feature type="chain" id="PRO_5002667533" evidence="1">
    <location>
        <begin position="29"/>
        <end position="63"/>
    </location>
</feature>
<dbReference type="Proteomes" id="UP000009049">
    <property type="component" value="Chromosome"/>
</dbReference>
<gene>
    <name evidence="2" type="ordered locus">RB2501_06130</name>
</gene>
<accession>A4CHP6</accession>
<evidence type="ECO:0000256" key="1">
    <source>
        <dbReference type="SAM" id="SignalP"/>
    </source>
</evidence>
<keyword evidence="3" id="KW-1185">Reference proteome</keyword>
<sequence length="63" mass="6971">MKRTVVLFPFFLSCLGLVLLGCHPQATGPETTASGSDSVWARYLVRYESDSVDAIEKRRANPL</sequence>
<dbReference type="KEGG" id="rbi:RB2501_06130"/>
<dbReference type="EMBL" id="CP001712">
    <property type="protein sequence ID" value="EAR16454.1"/>
    <property type="molecule type" value="Genomic_DNA"/>
</dbReference>
<protein>
    <submittedName>
        <fullName evidence="2">Uncharacterized protein</fullName>
    </submittedName>
</protein>
<proteinExistence type="predicted"/>
<evidence type="ECO:0000313" key="2">
    <source>
        <dbReference type="EMBL" id="EAR16454.1"/>
    </source>
</evidence>